<reference evidence="2 3" key="1">
    <citation type="submission" date="2023-08" db="EMBL/GenBank/DDBJ databases">
        <authorList>
            <person name="Beyer A.R."/>
            <person name="Brown C."/>
            <person name="Garland D.S."/>
            <person name="Funderburk A."/>
            <person name="Uzochukwu B."/>
            <person name="Ko C."/>
            <person name="Russell D.A."/>
            <person name="Jacobs-Sera D."/>
            <person name="Hatfull G.F."/>
        </authorList>
    </citation>
    <scope>NUCLEOTIDE SEQUENCE [LARGE SCALE GENOMIC DNA]</scope>
</reference>
<keyword evidence="1" id="KW-1133">Transmembrane helix</keyword>
<protein>
    <submittedName>
        <fullName evidence="2">Membrane protein</fullName>
    </submittedName>
</protein>
<evidence type="ECO:0000256" key="1">
    <source>
        <dbReference type="SAM" id="Phobius"/>
    </source>
</evidence>
<name>A0AA96GR23_9CAUD</name>
<proteinExistence type="predicted"/>
<keyword evidence="3" id="KW-1185">Reference proteome</keyword>
<evidence type="ECO:0000313" key="2">
    <source>
        <dbReference type="EMBL" id="WNM67277.1"/>
    </source>
</evidence>
<keyword evidence="1" id="KW-0472">Membrane</keyword>
<accession>A0AA96GR23</accession>
<organism evidence="2 3">
    <name type="scientific">Arthrobacter phage Wyborn</name>
    <dbReference type="NCBI Taxonomy" id="3059067"/>
    <lineage>
        <taxon>Viruses</taxon>
        <taxon>Duplodnaviria</taxon>
        <taxon>Heunggongvirae</taxon>
        <taxon>Uroviricota</taxon>
        <taxon>Caudoviricetes</taxon>
        <taxon>Berryhillviridae</taxon>
        <taxon>Sicariusvirus</taxon>
        <taxon>Sicariusvirus wyborn</taxon>
    </lineage>
</organism>
<dbReference type="Proteomes" id="UP001303667">
    <property type="component" value="Segment"/>
</dbReference>
<sequence>MAKQPPIRLTRRGVVVVGALNSIGIALGIASMFALAMMFGGH</sequence>
<gene>
    <name evidence="2" type="primary">34</name>
    <name evidence="2" type="ORF">SEA_WYBORN_34</name>
</gene>
<evidence type="ECO:0000313" key="3">
    <source>
        <dbReference type="Proteomes" id="UP001303667"/>
    </source>
</evidence>
<dbReference type="EMBL" id="OR475274">
    <property type="protein sequence ID" value="WNM67277.1"/>
    <property type="molecule type" value="Genomic_DNA"/>
</dbReference>
<keyword evidence="1" id="KW-0812">Transmembrane</keyword>
<feature type="transmembrane region" description="Helical" evidence="1">
    <location>
        <begin position="12"/>
        <end position="39"/>
    </location>
</feature>